<proteinExistence type="predicted"/>
<keyword evidence="2" id="KW-1185">Reference proteome</keyword>
<comment type="caution">
    <text evidence="1">The sequence shown here is derived from an EMBL/GenBank/DDBJ whole genome shotgun (WGS) entry which is preliminary data.</text>
</comment>
<accession>A0ACC0JEM0</accession>
<dbReference type="Proteomes" id="UP001064048">
    <property type="component" value="Chromosome 10"/>
</dbReference>
<name>A0ACC0JEM0_CHOFU</name>
<reference evidence="1 2" key="1">
    <citation type="journal article" date="2022" name="Genome Biol. Evol.">
        <title>The Spruce Budworm Genome: Reconstructing the Evolutionary History of Antifreeze Proteins.</title>
        <authorList>
            <person name="Beliveau C."/>
            <person name="Gagne P."/>
            <person name="Picq S."/>
            <person name="Vernygora O."/>
            <person name="Keeling C.I."/>
            <person name="Pinkney K."/>
            <person name="Doucet D."/>
            <person name="Wen F."/>
            <person name="Johnston J.S."/>
            <person name="Maaroufi H."/>
            <person name="Boyle B."/>
            <person name="Laroche J."/>
            <person name="Dewar K."/>
            <person name="Juretic N."/>
            <person name="Blackburn G."/>
            <person name="Nisole A."/>
            <person name="Brunet B."/>
            <person name="Brandao M."/>
            <person name="Lumley L."/>
            <person name="Duan J."/>
            <person name="Quan G."/>
            <person name="Lucarotti C.J."/>
            <person name="Roe A.D."/>
            <person name="Sperling F.A.H."/>
            <person name="Levesque R.C."/>
            <person name="Cusson M."/>
        </authorList>
    </citation>
    <scope>NUCLEOTIDE SEQUENCE [LARGE SCALE GENOMIC DNA]</scope>
    <source>
        <strain evidence="1">Glfc:IPQL:Cfum</strain>
    </source>
</reference>
<evidence type="ECO:0000313" key="1">
    <source>
        <dbReference type="EMBL" id="KAI8422529.1"/>
    </source>
</evidence>
<evidence type="ECO:0000313" key="2">
    <source>
        <dbReference type="Proteomes" id="UP001064048"/>
    </source>
</evidence>
<sequence length="1520" mass="168322">MYLMHEKPTRSETLLRSASIALRFSMVSAMTTISSANRRLASSVSNVSYLHNPGSEPLVYATIGQALEATAHRFPGRVAVRSVYQDVTLTYEQLLSQADALGCALRDRGLEKGDRIGIWSHNNAEWIVALVAAARVGLISVALNPVYEKPELKYCINKTELKAIIIGDTLKHANYYKVIEDLIPEVRRDIAGSIESKEFPSLKCIITCDKDVLPGTFTFKSLVTNKQDSSRYGFQVEPDDGSIIHFTSGTTGEPKAALDSHFGVVNNSYFLGKRQKLNEGHPVTCIQSPLFHALGSIITAAAALRHGASLVLPAPSYSVSANMHALMAEKCTIITGTPTMYVDLVTLVRSAGVTPRLRDALNAGAPCSPQLIRDIKQFLNAETVSSLFGMTETTAAVFQSLPNDNTELVAETVGYIQDHIETKVVDDEGKTVPFGSPGELLVRGYSTMMGYWGEPEKTRKTLGADGWLHTGDKFTLNEDGYGRIVGRLKDIIVRGGENIAPKEIEDLLNTHPDIVESQPEDVHCWTKASPLERHNERQLATCIHRFPATLTMSSVHLVGGLPTLRLPVVGVSDERLGEELCAVVRLREGASLTPQDVQRHCTGRLAKFKIPRILKFAEEFPKTVSGKIQNRTLSSGYLHNPGSEPLTYATFGQVVEASAHRYPGRVAVRSIYEDVTLTYEQLLTKADALSCAFRAQGLKNGDMIGIWSHNNAAWIVTLVAAARAGLISGAPGPAVTLPLLMRPYTSNRRGPKHSGRFRTLHTNVLLNPIYEKPELSFCVKKTEMKAIVIGDTIKKRNYYKLIEELIPEVHKDKAGSIDSEEFPTLKTVITCDKETLPGTFTFDSLVANRGDASQFNAAVGPDDGAVIHLTSGTTGDPKAALDAHFGYINNSYFIGRRQNLHEGHQTICVQAPLFHAMGSVVTTGAALRYGSTLVLASPTYNANMHLQALLQEKCTVLNGTPTMFVDIISLLRSNGGDPRLRCALSGGAPCSPQLIKDIKQYLNADVVASLFGLSETTAAVFQSLPDDSTELVAETVGYIHDHVEAKVVDDEGKMVPFGSTGELMVRGYCNMIGYYGDPKKTRETLREDGWLYTGDKFTLSEDGYGRIVGRLKDIIVRGGENIAPKEIEDLLNTHPDILESQVVGVSDERLGEELCAVVRLREGAALTPQEVQRHCAGRLAKFKIPRMLRIRKSTIHLNKRFVLERRTLHHLVSHLLDYQGAVTQSGSWPPTPDYATACGVESALASQKWHQRRKLLTSAFHFNILKQFSYTIIEQTEELVNRIQAEVGNSKTALEPIITRATLRIMCETSMGTSMLEDLLLEKEKHSKIDDHGIREEVDTFMFENAIYKELKHVFCGTQRPVTYEDLKEMKYLECCIKESLRIYPSVPFIAREITEDVTLGGYQVPAGTSCQIHVFDIHRLEDLYPEPEKFIPERFINDRRHPYAYIPFSAGPRNCIGMKFAMMELKIVMSSLLRRFRVEPVTRPEDVRFTGDLVLRAKHPLFVRFVPREPTGSFAPLGK</sequence>
<dbReference type="EMBL" id="CM046110">
    <property type="protein sequence ID" value="KAI8422529.1"/>
    <property type="molecule type" value="Genomic_DNA"/>
</dbReference>
<gene>
    <name evidence="1" type="ORF">MSG28_006336</name>
</gene>
<organism evidence="1 2">
    <name type="scientific">Choristoneura fumiferana</name>
    <name type="common">Spruce budworm moth</name>
    <name type="synonym">Archips fumiferana</name>
    <dbReference type="NCBI Taxonomy" id="7141"/>
    <lineage>
        <taxon>Eukaryota</taxon>
        <taxon>Metazoa</taxon>
        <taxon>Ecdysozoa</taxon>
        <taxon>Arthropoda</taxon>
        <taxon>Hexapoda</taxon>
        <taxon>Insecta</taxon>
        <taxon>Pterygota</taxon>
        <taxon>Neoptera</taxon>
        <taxon>Endopterygota</taxon>
        <taxon>Lepidoptera</taxon>
        <taxon>Glossata</taxon>
        <taxon>Ditrysia</taxon>
        <taxon>Tortricoidea</taxon>
        <taxon>Tortricidae</taxon>
        <taxon>Tortricinae</taxon>
        <taxon>Choristoneura</taxon>
    </lineage>
</organism>
<protein>
    <submittedName>
        <fullName evidence="1">Uncharacterized protein</fullName>
    </submittedName>
</protein>